<evidence type="ECO:0000256" key="7">
    <source>
        <dbReference type="ARBA" id="ARBA00049120"/>
    </source>
</evidence>
<name>B1YL23_EXIS2</name>
<dbReference type="AlphaFoldDB" id="B1YL23"/>
<dbReference type="PROSITE" id="PS00093">
    <property type="entry name" value="N4_MTASE"/>
    <property type="match status" value="1"/>
</dbReference>
<feature type="domain" description="DNA methylase N-4/N-6" evidence="9">
    <location>
        <begin position="35"/>
        <end position="271"/>
    </location>
</feature>
<dbReference type="REBASE" id="17709">
    <property type="entry name" value="M.Esi255ORF1275P"/>
</dbReference>
<dbReference type="InterPro" id="IPR017985">
    <property type="entry name" value="MeTrfase_CN4_CS"/>
</dbReference>
<comment type="catalytic activity">
    <reaction evidence="7">
        <text>a 2'-deoxycytidine in DNA + S-adenosyl-L-methionine = an N(4)-methyl-2'-deoxycytidine in DNA + S-adenosyl-L-homocysteine + H(+)</text>
        <dbReference type="Rhea" id="RHEA:16857"/>
        <dbReference type="Rhea" id="RHEA-COMP:11369"/>
        <dbReference type="Rhea" id="RHEA-COMP:13674"/>
        <dbReference type="ChEBI" id="CHEBI:15378"/>
        <dbReference type="ChEBI" id="CHEBI:57856"/>
        <dbReference type="ChEBI" id="CHEBI:59789"/>
        <dbReference type="ChEBI" id="CHEBI:85452"/>
        <dbReference type="ChEBI" id="CHEBI:137933"/>
        <dbReference type="EC" id="2.1.1.113"/>
    </reaction>
</comment>
<dbReference type="OrthoDB" id="9800801at2"/>
<keyword evidence="2 10" id="KW-0489">Methyltransferase</keyword>
<dbReference type="GO" id="GO:0015667">
    <property type="term" value="F:site-specific DNA-methyltransferase (cytosine-N4-specific) activity"/>
    <property type="evidence" value="ECO:0007669"/>
    <property type="project" value="UniProtKB-EC"/>
</dbReference>
<evidence type="ECO:0000313" key="10">
    <source>
        <dbReference type="EMBL" id="ACB61825.1"/>
    </source>
</evidence>
<keyword evidence="11" id="KW-1185">Reference proteome</keyword>
<dbReference type="GO" id="GO:0009307">
    <property type="term" value="P:DNA restriction-modification system"/>
    <property type="evidence" value="ECO:0007669"/>
    <property type="project" value="UniProtKB-KW"/>
</dbReference>
<evidence type="ECO:0000256" key="4">
    <source>
        <dbReference type="ARBA" id="ARBA00022691"/>
    </source>
</evidence>
<dbReference type="Pfam" id="PF01555">
    <property type="entry name" value="N6_N4_Mtase"/>
    <property type="match status" value="1"/>
</dbReference>
<accession>B1YL23</accession>
<keyword evidence="5" id="KW-0680">Restriction system</keyword>
<evidence type="ECO:0000256" key="5">
    <source>
        <dbReference type="ARBA" id="ARBA00022747"/>
    </source>
</evidence>
<evidence type="ECO:0000313" key="11">
    <source>
        <dbReference type="Proteomes" id="UP000001681"/>
    </source>
</evidence>
<keyword evidence="6" id="KW-0238">DNA-binding</keyword>
<sequence>MLNSVENLNMQDLNQYINGSSLFLKEYFEKTIPFVDLIVTSPPYWDMKDYGEVKEQTGFGQEYAAYLKDIKKIFEGVYHIAKDSASMFVIVDTMKRDGRMIRLPDDISRELETVGWVHQDTIIWDKGKTLPWSRKGQMRNVFEYVLMFTKGKSTSYKYYIDRIKTTDKLKEWWIDYPERYGPQGKVPDNIWEFYIPTQGSWGSKKDFGEEEFRHACPFPPEMMARLILLATDENDVVFDPFAGTGVLLATAEKMNRRFLGFDTNPDYKKVFESVTKELVDEKWNEIESYYNYQNRLKKILEESIYKLRVLKYPKAVIKSMRNAIKKNPGWVANNFSLIIAIENKLEKNEVSLKNKTIGKVDYYFVWNDKETIVQAKNQILELISKAPFTKYGLIVNVNVLLVEEMSLLLDQIPNVLNVYTQGNTTNSVSVVDIKNFFELVKSKSLISEFDKDIPPLLSNVKIKYEDYEMLPAEKYEKKGYSKEIKQLSMLLK</sequence>
<reference evidence="11" key="3">
    <citation type="submission" date="2008-04" db="EMBL/GenBank/DDBJ databases">
        <title>Complete sequence of chromosome of Exiguobacterium sibiricum 255-15.</title>
        <authorList>
            <consortium name="US DOE Joint Genome Institute"/>
            <person name="Copeland A."/>
            <person name="Lucas S."/>
            <person name="Lapidus A."/>
            <person name="Glavina del Rio T."/>
            <person name="Dalin E."/>
            <person name="Tice H."/>
            <person name="Bruce D."/>
            <person name="Goodwin L."/>
            <person name="Pitluck S."/>
            <person name="Kiss H."/>
            <person name="Chertkov O."/>
            <person name="Monk C."/>
            <person name="Brettin T."/>
            <person name="Detter J.C."/>
            <person name="Han C."/>
            <person name="Kuske C.R."/>
            <person name="Schmutz J."/>
            <person name="Larimer F."/>
            <person name="Land M."/>
            <person name="Hauser L."/>
            <person name="Kyrpides N."/>
            <person name="Mikhailova N."/>
            <person name="Vishnivetskaya T."/>
            <person name="Rodrigues D.F."/>
            <person name="Gilichinsky D."/>
            <person name="Tiedje J."/>
            <person name="Richardson P."/>
        </authorList>
    </citation>
    <scope>NUCLEOTIDE SEQUENCE [LARGE SCALE GENOMIC DNA]</scope>
    <source>
        <strain evidence="11">DSM 17290 / CIP 109462 / JCM 13490 / 255-15</strain>
    </source>
</reference>
<dbReference type="InterPro" id="IPR002941">
    <property type="entry name" value="DNA_methylase_N4/N6"/>
</dbReference>
<dbReference type="STRING" id="262543.Exig_2375"/>
<organism evidence="10 11">
    <name type="scientific">Exiguobacterium sibiricum (strain DSM 17290 / CCUG 55495 / CIP 109462 / JCM 13490 / 255-15)</name>
    <dbReference type="NCBI Taxonomy" id="262543"/>
    <lineage>
        <taxon>Bacteria</taxon>
        <taxon>Bacillati</taxon>
        <taxon>Bacillota</taxon>
        <taxon>Bacilli</taxon>
        <taxon>Bacillales</taxon>
        <taxon>Bacillales Family XII. Incertae Sedis</taxon>
        <taxon>Exiguobacterium</taxon>
    </lineage>
</organism>
<dbReference type="EC" id="2.1.1.-" evidence="8"/>
<comment type="similarity">
    <text evidence="1">Belongs to the N(4)/N(6)-methyltransferase family. N(4) subfamily.</text>
</comment>
<gene>
    <name evidence="10" type="ordered locus">Exig_2375</name>
</gene>
<dbReference type="InterPro" id="IPR001091">
    <property type="entry name" value="RM_Methyltransferase"/>
</dbReference>
<evidence type="ECO:0000256" key="3">
    <source>
        <dbReference type="ARBA" id="ARBA00022679"/>
    </source>
</evidence>
<dbReference type="HOGENOM" id="CLU_045086_0_0_9"/>
<dbReference type="KEGG" id="esi:Exig_2375"/>
<evidence type="ECO:0000256" key="8">
    <source>
        <dbReference type="RuleBase" id="RU362026"/>
    </source>
</evidence>
<reference evidence="10 11" key="2">
    <citation type="journal article" date="2008" name="BMC Genomics">
        <title>Architecture of thermal adaptation in an Exiguobacterium sibiricum strain isolated from 3 million year old permafrost: a genome and transcriptome approach.</title>
        <authorList>
            <person name="Rodrigues D.F."/>
            <person name="Ivanova N."/>
            <person name="He Z."/>
            <person name="Huebner M."/>
            <person name="Zhou J."/>
            <person name="Tiedje J.M."/>
        </authorList>
    </citation>
    <scope>NUCLEOTIDE SEQUENCE [LARGE SCALE GENOMIC DNA]</scope>
    <source>
        <strain evidence="11">DSM 17290 / CIP 109462 / JCM 13490 / 255-15</strain>
    </source>
</reference>
<dbReference type="GO" id="GO:0032259">
    <property type="term" value="P:methylation"/>
    <property type="evidence" value="ECO:0007669"/>
    <property type="project" value="UniProtKB-KW"/>
</dbReference>
<proteinExistence type="inferred from homology"/>
<dbReference type="GO" id="GO:0003677">
    <property type="term" value="F:DNA binding"/>
    <property type="evidence" value="ECO:0007669"/>
    <property type="project" value="UniProtKB-KW"/>
</dbReference>
<dbReference type="RefSeq" id="WP_012371241.1">
    <property type="nucleotide sequence ID" value="NC_010556.1"/>
</dbReference>
<dbReference type="GO" id="GO:0008170">
    <property type="term" value="F:N-methyltransferase activity"/>
    <property type="evidence" value="ECO:0007669"/>
    <property type="project" value="InterPro"/>
</dbReference>
<dbReference type="EMBL" id="CP001022">
    <property type="protein sequence ID" value="ACB61825.1"/>
    <property type="molecule type" value="Genomic_DNA"/>
</dbReference>
<evidence type="ECO:0000259" key="9">
    <source>
        <dbReference type="Pfam" id="PF01555"/>
    </source>
</evidence>
<dbReference type="InterPro" id="IPR029063">
    <property type="entry name" value="SAM-dependent_MTases_sf"/>
</dbReference>
<evidence type="ECO:0000256" key="1">
    <source>
        <dbReference type="ARBA" id="ARBA00010203"/>
    </source>
</evidence>
<evidence type="ECO:0000256" key="2">
    <source>
        <dbReference type="ARBA" id="ARBA00022603"/>
    </source>
</evidence>
<evidence type="ECO:0000256" key="6">
    <source>
        <dbReference type="ARBA" id="ARBA00023125"/>
    </source>
</evidence>
<protein>
    <recommendedName>
        <fullName evidence="8">Methyltransferase</fullName>
        <ecNumber evidence="8">2.1.1.-</ecNumber>
    </recommendedName>
</protein>
<keyword evidence="3" id="KW-0808">Transferase</keyword>
<dbReference type="PRINTS" id="PR00508">
    <property type="entry name" value="S21N4MTFRASE"/>
</dbReference>
<dbReference type="SUPFAM" id="SSF53335">
    <property type="entry name" value="S-adenosyl-L-methionine-dependent methyltransferases"/>
    <property type="match status" value="2"/>
</dbReference>
<keyword evidence="4" id="KW-0949">S-adenosyl-L-methionine</keyword>
<dbReference type="Gene3D" id="3.40.50.150">
    <property type="entry name" value="Vaccinia Virus protein VP39"/>
    <property type="match status" value="1"/>
</dbReference>
<dbReference type="Proteomes" id="UP000001681">
    <property type="component" value="Chromosome"/>
</dbReference>
<reference evidence="10 11" key="1">
    <citation type="journal article" date="2006" name="Extremophiles">
        <title>Characterization of Exiguobacterium isolates from the Siberian permafrost. Description of Exiguobacterium sibiricum sp. nov.</title>
        <authorList>
            <person name="Rodrigues D.F."/>
            <person name="Goris J."/>
            <person name="Vishnivetskaya T."/>
            <person name="Gilichinsky D."/>
            <person name="Thomashow M.F."/>
            <person name="Tiedje J.M."/>
        </authorList>
    </citation>
    <scope>NUCLEOTIDE SEQUENCE [LARGE SCALE GENOMIC DNA]</scope>
    <source>
        <strain evidence="11">DSM 17290 / CIP 109462 / JCM 13490 / 255-15</strain>
    </source>
</reference>
<dbReference type="eggNOG" id="COG0863">
    <property type="taxonomic scope" value="Bacteria"/>
</dbReference>